<evidence type="ECO:0000313" key="3">
    <source>
        <dbReference type="Proteomes" id="UP000283128"/>
    </source>
</evidence>
<proteinExistence type="predicted"/>
<accession>A0A3S2XZA4</accession>
<reference evidence="2 3" key="1">
    <citation type="submission" date="2019-01" db="EMBL/GenBank/DDBJ databases">
        <title>Genome sequences of Streptomyces and Rhizobium isolates collected from root and soil.</title>
        <authorList>
            <person name="Chhettri S."/>
            <person name="Sevigny J.L."/>
            <person name="Sen A."/>
            <person name="Ennis N."/>
            <person name="Tisa L."/>
        </authorList>
    </citation>
    <scope>NUCLEOTIDE SEQUENCE [LARGE SCALE GENOMIC DNA]</scope>
    <source>
        <strain evidence="2 3">San01</strain>
    </source>
</reference>
<dbReference type="AlphaFoldDB" id="A0A3S2XZA4"/>
<keyword evidence="3" id="KW-1185">Reference proteome</keyword>
<protein>
    <submittedName>
        <fullName evidence="2">Uncharacterized protein</fullName>
    </submittedName>
</protein>
<dbReference type="RefSeq" id="WP_127826593.1">
    <property type="nucleotide sequence ID" value="NZ_RZYA01000001.1"/>
</dbReference>
<feature type="region of interest" description="Disordered" evidence="1">
    <location>
        <begin position="1"/>
        <end position="20"/>
    </location>
</feature>
<organism evidence="2 3">
    <name type="scientific">Streptomyces antnestii</name>
    <dbReference type="NCBI Taxonomy" id="2494256"/>
    <lineage>
        <taxon>Bacteria</taxon>
        <taxon>Bacillati</taxon>
        <taxon>Actinomycetota</taxon>
        <taxon>Actinomycetes</taxon>
        <taxon>Kitasatosporales</taxon>
        <taxon>Streptomycetaceae</taxon>
        <taxon>Streptomyces</taxon>
    </lineage>
</organism>
<comment type="caution">
    <text evidence="2">The sequence shown here is derived from an EMBL/GenBank/DDBJ whole genome shotgun (WGS) entry which is preliminary data.</text>
</comment>
<dbReference type="Proteomes" id="UP000283128">
    <property type="component" value="Unassembled WGS sequence"/>
</dbReference>
<gene>
    <name evidence="2" type="ORF">EOT10_03990</name>
</gene>
<evidence type="ECO:0000256" key="1">
    <source>
        <dbReference type="SAM" id="MobiDB-lite"/>
    </source>
</evidence>
<evidence type="ECO:0000313" key="2">
    <source>
        <dbReference type="EMBL" id="RVU29007.1"/>
    </source>
</evidence>
<sequence>MTQHRTTTTPSPLPATVWLPGPRDAQISPTAPAVLPSWAIDKIRSEFTHRPGRTPAPLLRLAISDTDEGMDARTPCAQYTGPDYPHNSSRTTPVLLAELHPATLPTTEVHSQYGSDEQGAIDDAWPGFFHRAHRLLRGNGLLLLATRQRRDADRLTDPLGLLVAGARTAGFRYLQHIVIVHGHPVGDRIVPAPPDDAPPGLIHCDLLVLRAQGSRP</sequence>
<feature type="compositionally biased region" description="Polar residues" evidence="1">
    <location>
        <begin position="1"/>
        <end position="10"/>
    </location>
</feature>
<dbReference type="OrthoDB" id="3669717at2"/>
<name>A0A3S2XZA4_9ACTN</name>
<dbReference type="EMBL" id="RZYA01000001">
    <property type="protein sequence ID" value="RVU29007.1"/>
    <property type="molecule type" value="Genomic_DNA"/>
</dbReference>